<proteinExistence type="predicted"/>
<reference evidence="2 3" key="1">
    <citation type="submission" date="2021-03" db="EMBL/GenBank/DDBJ databases">
        <authorList>
            <person name="Kim M.K."/>
        </authorList>
    </citation>
    <scope>NUCLEOTIDE SEQUENCE [LARGE SCALE GENOMIC DNA]</scope>
    <source>
        <strain evidence="2 3">BT442</strain>
    </source>
</reference>
<dbReference type="SUPFAM" id="SSF55021">
    <property type="entry name" value="ACT-like"/>
    <property type="match status" value="1"/>
</dbReference>
<dbReference type="PANTHER" id="PTHR40099">
    <property type="entry name" value="ACETOLACTATE SYNTHASE, SMALL SUBUNIT"/>
    <property type="match status" value="1"/>
</dbReference>
<name>A0ABS3QLK7_9BACT</name>
<dbReference type="InterPro" id="IPR045865">
    <property type="entry name" value="ACT-like_dom_sf"/>
</dbReference>
<dbReference type="EMBL" id="JAGETZ010000015">
    <property type="protein sequence ID" value="MBO2012165.1"/>
    <property type="molecule type" value="Genomic_DNA"/>
</dbReference>
<feature type="domain" description="ACT" evidence="1">
    <location>
        <begin position="3"/>
        <end position="82"/>
    </location>
</feature>
<dbReference type="PROSITE" id="PS51671">
    <property type="entry name" value="ACT"/>
    <property type="match status" value="1"/>
</dbReference>
<dbReference type="RefSeq" id="WP_208177932.1">
    <property type="nucleotide sequence ID" value="NZ_JAGETZ010000015.1"/>
</dbReference>
<keyword evidence="3" id="KW-1185">Reference proteome</keyword>
<evidence type="ECO:0000313" key="3">
    <source>
        <dbReference type="Proteomes" id="UP000664369"/>
    </source>
</evidence>
<dbReference type="Pfam" id="PF01842">
    <property type="entry name" value="ACT"/>
    <property type="match status" value="1"/>
</dbReference>
<accession>A0ABS3QLK7</accession>
<evidence type="ECO:0000313" key="2">
    <source>
        <dbReference type="EMBL" id="MBO2012165.1"/>
    </source>
</evidence>
<protein>
    <submittedName>
        <fullName evidence="2">Amino acid-binding ACT domain-containing protein</fullName>
    </submittedName>
</protein>
<sequence>MKDLEVMLENKPGALAQFGEILGKHGISLEGGGVFQNGETAIAHFLVEDAERARTVLEQAGVRVVGIHRVLIQRLRQDVPGQLGLFCRRLASAGINILVQYSDHANQLILVVDDWPKGVTVSEQWQREWCLGRPAASASLAVIVE</sequence>
<dbReference type="Proteomes" id="UP000664369">
    <property type="component" value="Unassembled WGS sequence"/>
</dbReference>
<dbReference type="InterPro" id="IPR002912">
    <property type="entry name" value="ACT_dom"/>
</dbReference>
<dbReference type="Gene3D" id="3.30.2130.10">
    <property type="entry name" value="VC0802-like"/>
    <property type="match status" value="1"/>
</dbReference>
<comment type="caution">
    <text evidence="2">The sequence shown here is derived from an EMBL/GenBank/DDBJ whole genome shotgun (WGS) entry which is preliminary data.</text>
</comment>
<gene>
    <name evidence="2" type="ORF">J4E00_24075</name>
</gene>
<organism evidence="2 3">
    <name type="scientific">Hymenobacter negativus</name>
    <dbReference type="NCBI Taxonomy" id="2795026"/>
    <lineage>
        <taxon>Bacteria</taxon>
        <taxon>Pseudomonadati</taxon>
        <taxon>Bacteroidota</taxon>
        <taxon>Cytophagia</taxon>
        <taxon>Cytophagales</taxon>
        <taxon>Hymenobacteraceae</taxon>
        <taxon>Hymenobacter</taxon>
    </lineage>
</organism>
<evidence type="ECO:0000259" key="1">
    <source>
        <dbReference type="PROSITE" id="PS51671"/>
    </source>
</evidence>
<dbReference type="PANTHER" id="PTHR40099:SF1">
    <property type="entry name" value="ACETOLACTATE SYNTHASE, SMALL SUBUNIT"/>
    <property type="match status" value="1"/>
</dbReference>